<dbReference type="Proteomes" id="UP001562178">
    <property type="component" value="Unassembled WGS sequence"/>
</dbReference>
<sequence length="222" mass="25703">MTRPATPPNPASNKTARKSWTDEDLTTLRRMYGNHPVKEIAERIGHSFFSTERKAADLRLFKRNDLRVWTNADDEFLSRQYSEGKRPVEIGRYMGRTAKSVCQRLERIGIRRPKDTRPVGYEYSDPKTGLTRRKVADAPLSRTANWKRVDVIQWEEINGPVPDGYTLMIANKYLPRAPSNLRLIKKDELWPTLIGVHLPPEVQELAQLKRQIVREAKKLKGK</sequence>
<evidence type="ECO:0000256" key="1">
    <source>
        <dbReference type="SAM" id="MobiDB-lite"/>
    </source>
</evidence>
<accession>A0ABV4AZH7</accession>
<gene>
    <name evidence="2" type="ORF">AB7A72_04910</name>
</gene>
<dbReference type="EMBL" id="JBGBDC010000002">
    <property type="protein sequence ID" value="MEY2250332.1"/>
    <property type="molecule type" value="Genomic_DNA"/>
</dbReference>
<proteinExistence type="predicted"/>
<comment type="caution">
    <text evidence="2">The sequence shown here is derived from an EMBL/GenBank/DDBJ whole genome shotgun (WGS) entry which is preliminary data.</text>
</comment>
<name>A0ABV4AZH7_9BURK</name>
<evidence type="ECO:0000313" key="2">
    <source>
        <dbReference type="EMBL" id="MEY2250332.1"/>
    </source>
</evidence>
<evidence type="ECO:0000313" key="3">
    <source>
        <dbReference type="Proteomes" id="UP001562178"/>
    </source>
</evidence>
<organism evidence="2 3">
    <name type="scientific">Comamonas sediminis</name>
    <dbReference type="NCBI Taxonomy" id="1783360"/>
    <lineage>
        <taxon>Bacteria</taxon>
        <taxon>Pseudomonadati</taxon>
        <taxon>Pseudomonadota</taxon>
        <taxon>Betaproteobacteria</taxon>
        <taxon>Burkholderiales</taxon>
        <taxon>Comamonadaceae</taxon>
        <taxon>Comamonas</taxon>
    </lineage>
</organism>
<keyword evidence="3" id="KW-1185">Reference proteome</keyword>
<protein>
    <submittedName>
        <fullName evidence="2">Uncharacterized protein</fullName>
    </submittedName>
</protein>
<feature type="region of interest" description="Disordered" evidence="1">
    <location>
        <begin position="1"/>
        <end position="20"/>
    </location>
</feature>
<feature type="compositionally biased region" description="Pro residues" evidence="1">
    <location>
        <begin position="1"/>
        <end position="10"/>
    </location>
</feature>
<reference evidence="2 3" key="1">
    <citation type="journal article" date="2016" name="Int. J. Syst. Evol. Microbiol.">
        <title>Description of Comamonas sediminis sp. nov., isolated from lagoon sediments.</title>
        <authorList>
            <person name="Subhash Y."/>
            <person name="Bang J.J."/>
            <person name="You T.H."/>
            <person name="Lee S.S."/>
        </authorList>
    </citation>
    <scope>NUCLEOTIDE SEQUENCE [LARGE SCALE GENOMIC DNA]</scope>
    <source>
        <strain evidence="2 3">JCM 31169</strain>
    </source>
</reference>
<dbReference type="RefSeq" id="WP_369459184.1">
    <property type="nucleotide sequence ID" value="NZ_JBGBDC010000002.1"/>
</dbReference>